<dbReference type="PANTHER" id="PTHR10908:SF0">
    <property type="entry name" value="SEROTONIN N-ACETYLTRANSFERASE"/>
    <property type="match status" value="1"/>
</dbReference>
<dbReference type="InterPro" id="IPR000182">
    <property type="entry name" value="GNAT_dom"/>
</dbReference>
<protein>
    <submittedName>
        <fullName evidence="7">Acyl-CoA N-acyltransferase</fullName>
    </submittedName>
</protein>
<dbReference type="AlphaFoldDB" id="A0A9P6CQ97"/>
<gene>
    <name evidence="7" type="ORF">BDZ94DRAFT_1244627</name>
</gene>
<dbReference type="InterPro" id="IPR051635">
    <property type="entry name" value="SNAT-like"/>
</dbReference>
<dbReference type="GO" id="GO:0004059">
    <property type="term" value="F:aralkylamine N-acetyltransferase activity"/>
    <property type="evidence" value="ECO:0007669"/>
    <property type="project" value="TreeGrafter"/>
</dbReference>
<evidence type="ECO:0000256" key="2">
    <source>
        <dbReference type="ARBA" id="ARBA00022658"/>
    </source>
</evidence>
<dbReference type="InterPro" id="IPR016181">
    <property type="entry name" value="Acyl_CoA_acyltransferase"/>
</dbReference>
<keyword evidence="8" id="KW-1185">Reference proteome</keyword>
<organism evidence="7 8">
    <name type="scientific">Collybia nuda</name>
    <dbReference type="NCBI Taxonomy" id="64659"/>
    <lineage>
        <taxon>Eukaryota</taxon>
        <taxon>Fungi</taxon>
        <taxon>Dikarya</taxon>
        <taxon>Basidiomycota</taxon>
        <taxon>Agaricomycotina</taxon>
        <taxon>Agaricomycetes</taxon>
        <taxon>Agaricomycetidae</taxon>
        <taxon>Agaricales</taxon>
        <taxon>Tricholomatineae</taxon>
        <taxon>Clitocybaceae</taxon>
        <taxon>Collybia</taxon>
    </lineage>
</organism>
<dbReference type="OrthoDB" id="30840at2759"/>
<dbReference type="PROSITE" id="PS51796">
    <property type="entry name" value="MSS4"/>
    <property type="match status" value="1"/>
</dbReference>
<accession>A0A9P6CQ97</accession>
<comment type="caution">
    <text evidence="7">The sequence shown here is derived from an EMBL/GenBank/DDBJ whole genome shotgun (WGS) entry which is preliminary data.</text>
</comment>
<keyword evidence="3" id="KW-0808">Transferase</keyword>
<sequence length="347" mass="38428">MPNNIIYDWIAHNDVTDALKIELEGYPSDEAASLEAFQYRQAQAGDLFLGAYIPSTNGRELVGYICATLSPSTTLTHESMTTHVPSSASVCIHSVCVAKNHRRKQIALNLLKEYILRLEAARKAGKPYERVLLITHEPLRQLYERAGFEWAGKSEVVHGSEPWYEMRKDLGSGTHTVANPEVPQMPAGLWDALQHSSTRTRPSARSLSDFGGNIDNIVRPHSQESAVLVNKFDLLCPRNGCGSIILKAGVGKWVERASVQMEPQGHPSHPNLPILPVPPAATHWWLVTPSPMEFENIGFSRPLQQQSSSSPKMKLLACAECDLGPLGWTHEGGTEFWLACSRVGYRE</sequence>
<dbReference type="PANTHER" id="PTHR10908">
    <property type="entry name" value="SEROTONIN N-ACETYLTRANSFERASE"/>
    <property type="match status" value="1"/>
</dbReference>
<keyword evidence="1" id="KW-0813">Transport</keyword>
<dbReference type="GO" id="GO:0015031">
    <property type="term" value="P:protein transport"/>
    <property type="evidence" value="ECO:0007669"/>
    <property type="project" value="UniProtKB-KW"/>
</dbReference>
<keyword evidence="5" id="KW-0012">Acyltransferase</keyword>
<evidence type="ECO:0000313" key="8">
    <source>
        <dbReference type="Proteomes" id="UP000807353"/>
    </source>
</evidence>
<feature type="domain" description="N-acetyltransferase" evidence="6">
    <location>
        <begin position="5"/>
        <end position="171"/>
    </location>
</feature>
<dbReference type="InterPro" id="IPR007515">
    <property type="entry name" value="Mss4"/>
</dbReference>
<dbReference type="GO" id="GO:0005737">
    <property type="term" value="C:cytoplasm"/>
    <property type="evidence" value="ECO:0007669"/>
    <property type="project" value="TreeGrafter"/>
</dbReference>
<reference evidence="7" key="1">
    <citation type="submission" date="2020-11" db="EMBL/GenBank/DDBJ databases">
        <authorList>
            <consortium name="DOE Joint Genome Institute"/>
            <person name="Ahrendt S."/>
            <person name="Riley R."/>
            <person name="Andreopoulos W."/>
            <person name="Labutti K."/>
            <person name="Pangilinan J."/>
            <person name="Ruiz-Duenas F.J."/>
            <person name="Barrasa J.M."/>
            <person name="Sanchez-Garcia M."/>
            <person name="Camarero S."/>
            <person name="Miyauchi S."/>
            <person name="Serrano A."/>
            <person name="Linde D."/>
            <person name="Babiker R."/>
            <person name="Drula E."/>
            <person name="Ayuso-Fernandez I."/>
            <person name="Pacheco R."/>
            <person name="Padilla G."/>
            <person name="Ferreira P."/>
            <person name="Barriuso J."/>
            <person name="Kellner H."/>
            <person name="Castanera R."/>
            <person name="Alfaro M."/>
            <person name="Ramirez L."/>
            <person name="Pisabarro A.G."/>
            <person name="Kuo A."/>
            <person name="Tritt A."/>
            <person name="Lipzen A."/>
            <person name="He G."/>
            <person name="Yan M."/>
            <person name="Ng V."/>
            <person name="Cullen D."/>
            <person name="Martin F."/>
            <person name="Rosso M.-N."/>
            <person name="Henrissat B."/>
            <person name="Hibbett D."/>
            <person name="Martinez A.T."/>
            <person name="Grigoriev I.V."/>
        </authorList>
    </citation>
    <scope>NUCLEOTIDE SEQUENCE</scope>
    <source>
        <strain evidence="7">CBS 247.69</strain>
    </source>
</reference>
<evidence type="ECO:0000256" key="4">
    <source>
        <dbReference type="ARBA" id="ARBA00022927"/>
    </source>
</evidence>
<evidence type="ECO:0000256" key="1">
    <source>
        <dbReference type="ARBA" id="ARBA00022448"/>
    </source>
</evidence>
<dbReference type="Pfam" id="PF00583">
    <property type="entry name" value="Acetyltransf_1"/>
    <property type="match status" value="1"/>
</dbReference>
<dbReference type="PROSITE" id="PS51186">
    <property type="entry name" value="GNAT"/>
    <property type="match status" value="1"/>
</dbReference>
<proteinExistence type="predicted"/>
<keyword evidence="2" id="KW-0344">Guanine-nucleotide releasing factor</keyword>
<evidence type="ECO:0000256" key="3">
    <source>
        <dbReference type="ARBA" id="ARBA00022679"/>
    </source>
</evidence>
<dbReference type="Gene3D" id="2.170.150.10">
    <property type="entry name" value="Metal Binding Protein, Guanine Nucleotide Exchange Factor, Chain A"/>
    <property type="match status" value="1"/>
</dbReference>
<dbReference type="Pfam" id="PF04421">
    <property type="entry name" value="Mss4"/>
    <property type="match status" value="1"/>
</dbReference>
<evidence type="ECO:0000313" key="7">
    <source>
        <dbReference type="EMBL" id="KAF9468804.1"/>
    </source>
</evidence>
<dbReference type="InterPro" id="IPR011057">
    <property type="entry name" value="Mss4-like_sf"/>
</dbReference>
<evidence type="ECO:0000256" key="5">
    <source>
        <dbReference type="ARBA" id="ARBA00023315"/>
    </source>
</evidence>
<dbReference type="Proteomes" id="UP000807353">
    <property type="component" value="Unassembled WGS sequence"/>
</dbReference>
<dbReference type="Gene3D" id="3.40.630.30">
    <property type="match status" value="1"/>
</dbReference>
<dbReference type="EMBL" id="MU150231">
    <property type="protein sequence ID" value="KAF9468804.1"/>
    <property type="molecule type" value="Genomic_DNA"/>
</dbReference>
<keyword evidence="4" id="KW-0653">Protein transport</keyword>
<evidence type="ECO:0000259" key="6">
    <source>
        <dbReference type="PROSITE" id="PS51186"/>
    </source>
</evidence>
<dbReference type="InterPro" id="IPR011323">
    <property type="entry name" value="Mss4/transl-control_tumour"/>
</dbReference>
<name>A0A9P6CQ97_9AGAR</name>
<dbReference type="SUPFAM" id="SSF55729">
    <property type="entry name" value="Acyl-CoA N-acyltransferases (Nat)"/>
    <property type="match status" value="1"/>
</dbReference>
<dbReference type="GO" id="GO:0005085">
    <property type="term" value="F:guanyl-nucleotide exchange factor activity"/>
    <property type="evidence" value="ECO:0007669"/>
    <property type="project" value="UniProtKB-KW"/>
</dbReference>
<dbReference type="GO" id="GO:0007264">
    <property type="term" value="P:small GTPase-mediated signal transduction"/>
    <property type="evidence" value="ECO:0007669"/>
    <property type="project" value="InterPro"/>
</dbReference>
<dbReference type="SUPFAM" id="SSF51316">
    <property type="entry name" value="Mss4-like"/>
    <property type="match status" value="1"/>
</dbReference>